<accession>A0A4R8EL70</accession>
<name>A0A4R8EL70_9BACT</name>
<evidence type="ECO:0000313" key="3">
    <source>
        <dbReference type="EMBL" id="TDX12864.1"/>
    </source>
</evidence>
<dbReference type="Pfam" id="PF09861">
    <property type="entry name" value="Lar_N"/>
    <property type="match status" value="1"/>
</dbReference>
<dbReference type="InterPro" id="IPR048520">
    <property type="entry name" value="LarA_C"/>
</dbReference>
<dbReference type="InterPro" id="IPR048068">
    <property type="entry name" value="LarA-like"/>
</dbReference>
<dbReference type="NCBIfam" id="NF033504">
    <property type="entry name" value="Ni_dep_LarA"/>
    <property type="match status" value="1"/>
</dbReference>
<dbReference type="InterPro" id="IPR043166">
    <property type="entry name" value="LarA-like_C"/>
</dbReference>
<evidence type="ECO:0000313" key="4">
    <source>
        <dbReference type="Proteomes" id="UP000294817"/>
    </source>
</evidence>
<dbReference type="PANTHER" id="PTHR33171:SF17">
    <property type="entry name" value="LARA-LIKE N-TERMINAL DOMAIN-CONTAINING PROTEIN"/>
    <property type="match status" value="1"/>
</dbReference>
<evidence type="ECO:0000259" key="1">
    <source>
        <dbReference type="Pfam" id="PF09861"/>
    </source>
</evidence>
<dbReference type="PANTHER" id="PTHR33171">
    <property type="entry name" value="LAR_N DOMAIN-CONTAINING PROTEIN"/>
    <property type="match status" value="1"/>
</dbReference>
<comment type="caution">
    <text evidence="3">The sequence shown here is derived from an EMBL/GenBank/DDBJ whole genome shotgun (WGS) entry which is preliminary data.</text>
</comment>
<gene>
    <name evidence="3" type="ORF">C8D74_1139</name>
</gene>
<dbReference type="AlphaFoldDB" id="A0A4R8EL70"/>
<protein>
    <submittedName>
        <fullName evidence="3">Nickel-dependent lactate racemase</fullName>
    </submittedName>
</protein>
<dbReference type="Gene3D" id="3.40.50.11440">
    <property type="match status" value="1"/>
</dbReference>
<reference evidence="3 4" key="1">
    <citation type="submission" date="2019-03" db="EMBL/GenBank/DDBJ databases">
        <title>Genomic Encyclopedia of Type Strains, Phase IV (KMG-IV): sequencing the most valuable type-strain genomes for metagenomic binning, comparative biology and taxonomic classification.</title>
        <authorList>
            <person name="Goeker M."/>
        </authorList>
    </citation>
    <scope>NUCLEOTIDE SEQUENCE [LARGE SCALE GENOMIC DNA]</scope>
    <source>
        <strain evidence="3 4">DSM 13575</strain>
    </source>
</reference>
<dbReference type="Pfam" id="PF21113">
    <property type="entry name" value="LarA_C"/>
    <property type="match status" value="1"/>
</dbReference>
<evidence type="ECO:0000259" key="2">
    <source>
        <dbReference type="Pfam" id="PF21113"/>
    </source>
</evidence>
<sequence>MAEIIVPFGKDNIKISNIKDFDIIDVGEKRNTSLSYQQMKEKIDKFIDGISFQGMKNIAVAIPDITRPRVPIEIFQHILKRFLSSFQGNIKIFVGTGLHNYRLSDKNELIPENLVHNDKVQVFFHDARSEFNIYVGETKPGTPVFIEKDYLLSDLKISIGIVEPHQFAGFSGGAKGVVIGLGGEKTISKNHSLLIDPNSKTGLLEGNPIREDIEEAGKMIKIDYLINFVMNANNVPMEIFCGKNPESYLKAVEYLKDLVGYKIDKTYDMVITSPGGFPRDIDLYQAQKALTPATSFCKDNGIILLLAECSRGAGEENYIELIKRFKTPEKVIKNFDFDHFAVGPHKALIFAKAALNNKLFLYSTNKQLTKELKRTFINPIEDLQVFLKKEGETKSIGILPRALQLLPL</sequence>
<dbReference type="EMBL" id="SODZ01000013">
    <property type="protein sequence ID" value="TDX12864.1"/>
    <property type="molecule type" value="Genomic_DNA"/>
</dbReference>
<dbReference type="Proteomes" id="UP000294817">
    <property type="component" value="Unassembled WGS sequence"/>
</dbReference>
<organism evidence="3 4">
    <name type="scientific">Petrotoga sibirica</name>
    <dbReference type="NCBI Taxonomy" id="156202"/>
    <lineage>
        <taxon>Bacteria</taxon>
        <taxon>Thermotogati</taxon>
        <taxon>Thermotogota</taxon>
        <taxon>Thermotogae</taxon>
        <taxon>Petrotogales</taxon>
        <taxon>Petrotogaceae</taxon>
        <taxon>Petrotoga</taxon>
    </lineage>
</organism>
<keyword evidence="4" id="KW-1185">Reference proteome</keyword>
<feature type="domain" description="LarA-like N-terminal" evidence="1">
    <location>
        <begin position="39"/>
        <end position="202"/>
    </location>
</feature>
<proteinExistence type="predicted"/>
<dbReference type="Gene3D" id="3.90.226.30">
    <property type="match status" value="1"/>
</dbReference>
<feature type="domain" description="Lactate racemase C-terminal" evidence="2">
    <location>
        <begin position="266"/>
        <end position="335"/>
    </location>
</feature>
<dbReference type="GO" id="GO:0050043">
    <property type="term" value="F:lactate racemase activity"/>
    <property type="evidence" value="ECO:0007669"/>
    <property type="project" value="InterPro"/>
</dbReference>
<dbReference type="InterPro" id="IPR047926">
    <property type="entry name" value="Ni_dep_LarA"/>
</dbReference>
<dbReference type="InterPro" id="IPR018657">
    <property type="entry name" value="LarA-like_N"/>
</dbReference>